<dbReference type="InterPro" id="IPR036864">
    <property type="entry name" value="Zn2-C6_fun-type_DNA-bd_sf"/>
</dbReference>
<dbReference type="InterPro" id="IPR053178">
    <property type="entry name" value="Osmoadaptation_assoc"/>
</dbReference>
<accession>A0A0D1YM63</accession>
<dbReference type="Gene3D" id="4.10.240.10">
    <property type="entry name" value="Zn(2)-C6 fungal-type DNA-binding domain"/>
    <property type="match status" value="1"/>
</dbReference>
<evidence type="ECO:0000256" key="2">
    <source>
        <dbReference type="ARBA" id="ARBA00023125"/>
    </source>
</evidence>
<keyword evidence="4" id="KW-0539">Nucleus</keyword>
<dbReference type="EMBL" id="KN846952">
    <property type="protein sequence ID" value="KIV83957.1"/>
    <property type="molecule type" value="Genomic_DNA"/>
</dbReference>
<dbReference type="HOGENOM" id="CLU_037337_0_0_1"/>
<evidence type="ECO:0000256" key="1">
    <source>
        <dbReference type="ARBA" id="ARBA00023015"/>
    </source>
</evidence>
<dbReference type="GO" id="GO:0003677">
    <property type="term" value="F:DNA binding"/>
    <property type="evidence" value="ECO:0007669"/>
    <property type="project" value="UniProtKB-KW"/>
</dbReference>
<organism evidence="6 7">
    <name type="scientific">Exophiala sideris</name>
    <dbReference type="NCBI Taxonomy" id="1016849"/>
    <lineage>
        <taxon>Eukaryota</taxon>
        <taxon>Fungi</taxon>
        <taxon>Dikarya</taxon>
        <taxon>Ascomycota</taxon>
        <taxon>Pezizomycotina</taxon>
        <taxon>Eurotiomycetes</taxon>
        <taxon>Chaetothyriomycetidae</taxon>
        <taxon>Chaetothyriales</taxon>
        <taxon>Herpotrichiellaceae</taxon>
        <taxon>Exophiala</taxon>
    </lineage>
</organism>
<evidence type="ECO:0000256" key="4">
    <source>
        <dbReference type="ARBA" id="ARBA00023242"/>
    </source>
</evidence>
<evidence type="ECO:0000313" key="7">
    <source>
        <dbReference type="Proteomes" id="UP000053599"/>
    </source>
</evidence>
<dbReference type="AlphaFoldDB" id="A0A0D1YM63"/>
<dbReference type="GO" id="GO:0000981">
    <property type="term" value="F:DNA-binding transcription factor activity, RNA polymerase II-specific"/>
    <property type="evidence" value="ECO:0007669"/>
    <property type="project" value="InterPro"/>
</dbReference>
<dbReference type="CDD" id="cd00067">
    <property type="entry name" value="GAL4"/>
    <property type="match status" value="1"/>
</dbReference>
<evidence type="ECO:0000313" key="6">
    <source>
        <dbReference type="EMBL" id="KIV83957.1"/>
    </source>
</evidence>
<keyword evidence="1" id="KW-0805">Transcription regulation</keyword>
<dbReference type="SUPFAM" id="SSF57701">
    <property type="entry name" value="Zn2/Cys6 DNA-binding domain"/>
    <property type="match status" value="1"/>
</dbReference>
<dbReference type="PROSITE" id="PS00463">
    <property type="entry name" value="ZN2_CY6_FUNGAL_1"/>
    <property type="match status" value="1"/>
</dbReference>
<reference evidence="6 7" key="1">
    <citation type="submission" date="2015-01" db="EMBL/GenBank/DDBJ databases">
        <title>The Genome Sequence of Exophiala sideris CBS121828.</title>
        <authorList>
            <consortium name="The Broad Institute Genomics Platform"/>
            <person name="Cuomo C."/>
            <person name="de Hoog S."/>
            <person name="Gorbushina A."/>
            <person name="Stielow B."/>
            <person name="Teixiera M."/>
            <person name="Abouelleil A."/>
            <person name="Chapman S.B."/>
            <person name="Priest M."/>
            <person name="Young S.K."/>
            <person name="Wortman J."/>
            <person name="Nusbaum C."/>
            <person name="Birren B."/>
        </authorList>
    </citation>
    <scope>NUCLEOTIDE SEQUENCE [LARGE SCALE GENOMIC DNA]</scope>
    <source>
        <strain evidence="6 7">CBS 121828</strain>
    </source>
</reference>
<dbReference type="Pfam" id="PF00172">
    <property type="entry name" value="Zn_clus"/>
    <property type="match status" value="1"/>
</dbReference>
<dbReference type="GO" id="GO:0008270">
    <property type="term" value="F:zinc ion binding"/>
    <property type="evidence" value="ECO:0007669"/>
    <property type="project" value="InterPro"/>
</dbReference>
<evidence type="ECO:0000259" key="5">
    <source>
        <dbReference type="PROSITE" id="PS50048"/>
    </source>
</evidence>
<dbReference type="InterPro" id="IPR001138">
    <property type="entry name" value="Zn2Cys6_DnaBD"/>
</dbReference>
<feature type="domain" description="Zn(2)-C6 fungal-type" evidence="5">
    <location>
        <begin position="48"/>
        <end position="77"/>
    </location>
</feature>
<sequence length="543" mass="60397">MRLNSPPPFGDKRGRFSSTYPLKHCSGKNFCRTQKQKNPKMRGGRSSGCRTCKQRRIKCDERKPVCFQCEKSKRHCTGPDSPFRYQYASEEQHVQLLVALQTVSFDMDGDDKLNSNTPPEPIRGVVHETSRTLHVIPYTQSEKLAASLIEALEWPCSFGARLQQMGPHLGYVPYRLGHSKALDASISCLLQSYTLISRRQPRNDALELASYGNAIRSLRLELSSADPNETTSETLCAALIMAQYEVMKPSPTFSYVTLAGGVSAIIQACGAKRIQSDFEQAMFTAHYPGIIIQCLLHGDDCFLSEIKWMDVMRRSAPIDGPLVSNIWVSFVQLPGLLSRVRSLDSHSDTHYASVLRDAYALRKEIVKNADDVNRKLSHPGVHAICPAVYKGPLPAQPWTPASPKDYITPNRAIKQPAFYHGAVILVNTVIQRILQAENPSLTIQSRQSVEYILSTMDFTLSNARPLGAMFMTFAGPMAYGICGPDERSFLLAKMNELFGHYWNQSETSMMVVFEAFTGGAVFKHSGTLGSVMNSRSGSPRSPK</sequence>
<dbReference type="OrthoDB" id="4314040at2759"/>
<dbReference type="Proteomes" id="UP000053599">
    <property type="component" value="Unassembled WGS sequence"/>
</dbReference>
<dbReference type="PANTHER" id="PTHR38111">
    <property type="entry name" value="ZN(2)-C6 FUNGAL-TYPE DOMAIN-CONTAINING PROTEIN-RELATED"/>
    <property type="match status" value="1"/>
</dbReference>
<gene>
    <name evidence="6" type="ORF">PV11_05937</name>
</gene>
<keyword evidence="2" id="KW-0238">DNA-binding</keyword>
<dbReference type="PANTHER" id="PTHR38111:SF6">
    <property type="entry name" value="FINGER DOMAIN PROTEIN, PUTATIVE (AFU_ORTHOLOGUE AFUA_8G01940)-RELATED"/>
    <property type="match status" value="1"/>
</dbReference>
<evidence type="ECO:0000256" key="3">
    <source>
        <dbReference type="ARBA" id="ARBA00023163"/>
    </source>
</evidence>
<proteinExistence type="predicted"/>
<dbReference type="SMART" id="SM00066">
    <property type="entry name" value="GAL4"/>
    <property type="match status" value="1"/>
</dbReference>
<keyword evidence="3" id="KW-0804">Transcription</keyword>
<name>A0A0D1YM63_9EURO</name>
<protein>
    <recommendedName>
        <fullName evidence="5">Zn(2)-C6 fungal-type domain-containing protein</fullName>
    </recommendedName>
</protein>
<dbReference type="PROSITE" id="PS50048">
    <property type="entry name" value="ZN2_CY6_FUNGAL_2"/>
    <property type="match status" value="1"/>
</dbReference>